<evidence type="ECO:0000256" key="2">
    <source>
        <dbReference type="ARBA" id="ARBA00012150"/>
    </source>
</evidence>
<dbReference type="STRING" id="1291764.GCA_001311235_00610"/>
<dbReference type="EC" id="3.6.1.7" evidence="2 5"/>
<dbReference type="PANTHER" id="PTHR47268">
    <property type="entry name" value="ACYLPHOSPHATASE"/>
    <property type="match status" value="1"/>
</dbReference>
<organism evidence="8 9">
    <name type="scientific">Lactococcus fujiensis JCM 16395</name>
    <dbReference type="NCBI Taxonomy" id="1291764"/>
    <lineage>
        <taxon>Bacteria</taxon>
        <taxon>Bacillati</taxon>
        <taxon>Bacillota</taxon>
        <taxon>Bacilli</taxon>
        <taxon>Lactobacillales</taxon>
        <taxon>Streptococcaceae</taxon>
        <taxon>Lactococcus</taxon>
    </lineage>
</organism>
<dbReference type="PROSITE" id="PS00150">
    <property type="entry name" value="ACYLPHOSPHATASE_1"/>
    <property type="match status" value="1"/>
</dbReference>
<protein>
    <recommendedName>
        <fullName evidence="3 5">acylphosphatase</fullName>
        <ecNumber evidence="2 5">3.6.1.7</ecNumber>
    </recommendedName>
</protein>
<feature type="active site" evidence="5">
    <location>
        <position position="13"/>
    </location>
</feature>
<evidence type="ECO:0000313" key="9">
    <source>
        <dbReference type="Proteomes" id="UP000218181"/>
    </source>
</evidence>
<evidence type="ECO:0000256" key="3">
    <source>
        <dbReference type="ARBA" id="ARBA00015991"/>
    </source>
</evidence>
<dbReference type="Gene3D" id="3.30.70.100">
    <property type="match status" value="1"/>
</dbReference>
<comment type="similarity">
    <text evidence="1 6">Belongs to the acylphosphatase family.</text>
</comment>
<comment type="catalytic activity">
    <reaction evidence="4 5">
        <text>an acyl phosphate + H2O = a carboxylate + phosphate + H(+)</text>
        <dbReference type="Rhea" id="RHEA:14965"/>
        <dbReference type="ChEBI" id="CHEBI:15377"/>
        <dbReference type="ChEBI" id="CHEBI:15378"/>
        <dbReference type="ChEBI" id="CHEBI:29067"/>
        <dbReference type="ChEBI" id="CHEBI:43474"/>
        <dbReference type="ChEBI" id="CHEBI:59918"/>
        <dbReference type="EC" id="3.6.1.7"/>
    </reaction>
</comment>
<dbReference type="Pfam" id="PF00708">
    <property type="entry name" value="Acylphosphatase"/>
    <property type="match status" value="1"/>
</dbReference>
<keyword evidence="5" id="KW-0378">Hydrolase</keyword>
<evidence type="ECO:0000256" key="1">
    <source>
        <dbReference type="ARBA" id="ARBA00005614"/>
    </source>
</evidence>
<keyword evidence="9" id="KW-1185">Reference proteome</keyword>
<feature type="domain" description="Acylphosphatase-like" evidence="7">
    <location>
        <begin position="1"/>
        <end position="89"/>
    </location>
</feature>
<evidence type="ECO:0000256" key="5">
    <source>
        <dbReference type="PROSITE-ProRule" id="PRU00520"/>
    </source>
</evidence>
<comment type="caution">
    <text evidence="8">The sequence shown here is derived from an EMBL/GenBank/DDBJ whole genome shotgun (WGS) entry which is preliminary data.</text>
</comment>
<sequence length="92" mass="10291">MIVSGRVQGVGFRYFVISVASQVGQINGRVWNNDDGTVGIFAQSESSEKLQEFTWLVRQGPKRSPFAKVTYLESTPAAFKDFSDFSVSYQPF</sequence>
<dbReference type="EMBL" id="JXJU01000001">
    <property type="protein sequence ID" value="PCS01249.1"/>
    <property type="molecule type" value="Genomic_DNA"/>
</dbReference>
<dbReference type="Proteomes" id="UP000218181">
    <property type="component" value="Unassembled WGS sequence"/>
</dbReference>
<dbReference type="InterPro" id="IPR020456">
    <property type="entry name" value="Acylphosphatase"/>
</dbReference>
<reference evidence="8 9" key="1">
    <citation type="submission" date="2014-12" db="EMBL/GenBank/DDBJ databases">
        <title>Draft genome sequences of 10 type strains of Lactococcus.</title>
        <authorList>
            <person name="Sun Z."/>
            <person name="Zhong Z."/>
            <person name="Liu W."/>
            <person name="Zhang W."/>
            <person name="Zhang H."/>
        </authorList>
    </citation>
    <scope>NUCLEOTIDE SEQUENCE [LARGE SCALE GENOMIC DNA]</scope>
    <source>
        <strain evidence="8 9">JCM 16395</strain>
    </source>
</reference>
<dbReference type="InterPro" id="IPR036046">
    <property type="entry name" value="Acylphosphatase-like_dom_sf"/>
</dbReference>
<dbReference type="PROSITE" id="PS51160">
    <property type="entry name" value="ACYLPHOSPHATASE_3"/>
    <property type="match status" value="1"/>
</dbReference>
<proteinExistence type="inferred from homology"/>
<evidence type="ECO:0000256" key="6">
    <source>
        <dbReference type="RuleBase" id="RU004168"/>
    </source>
</evidence>
<dbReference type="InterPro" id="IPR017968">
    <property type="entry name" value="Acylphosphatase_CS"/>
</dbReference>
<dbReference type="NCBIfam" id="NF011008">
    <property type="entry name" value="PRK14434.1"/>
    <property type="match status" value="1"/>
</dbReference>
<accession>A0A2A5RPE3</accession>
<dbReference type="PANTHER" id="PTHR47268:SF4">
    <property type="entry name" value="ACYLPHOSPHATASE"/>
    <property type="match status" value="1"/>
</dbReference>
<dbReference type="InterPro" id="IPR001792">
    <property type="entry name" value="Acylphosphatase-like_dom"/>
</dbReference>
<dbReference type="GO" id="GO:0003998">
    <property type="term" value="F:acylphosphatase activity"/>
    <property type="evidence" value="ECO:0007669"/>
    <property type="project" value="UniProtKB-EC"/>
</dbReference>
<gene>
    <name evidence="8" type="ORF">RT41_GL000013</name>
</gene>
<dbReference type="SUPFAM" id="SSF54975">
    <property type="entry name" value="Acylphosphatase/BLUF domain-like"/>
    <property type="match status" value="1"/>
</dbReference>
<name>A0A2A5RPE3_9LACT</name>
<evidence type="ECO:0000256" key="4">
    <source>
        <dbReference type="ARBA" id="ARBA00047645"/>
    </source>
</evidence>
<evidence type="ECO:0000313" key="8">
    <source>
        <dbReference type="EMBL" id="PCS01249.1"/>
    </source>
</evidence>
<feature type="active site" evidence="5">
    <location>
        <position position="32"/>
    </location>
</feature>
<dbReference type="AlphaFoldDB" id="A0A2A5RPE3"/>
<evidence type="ECO:0000259" key="7">
    <source>
        <dbReference type="PROSITE" id="PS51160"/>
    </source>
</evidence>